<dbReference type="STRING" id="452471.Aasi_0205"/>
<evidence type="ECO:0000256" key="1">
    <source>
        <dbReference type="ARBA" id="ARBA00004651"/>
    </source>
</evidence>
<dbReference type="PANTHER" id="PTHR43163">
    <property type="entry name" value="DIPEPTIDE TRANSPORT SYSTEM PERMEASE PROTEIN DPPB-RELATED"/>
    <property type="match status" value="1"/>
</dbReference>
<dbReference type="InterPro" id="IPR000515">
    <property type="entry name" value="MetI-like"/>
</dbReference>
<name>B3ER06_AMOA5</name>
<evidence type="ECO:0000313" key="11">
    <source>
        <dbReference type="Proteomes" id="UP000001227"/>
    </source>
</evidence>
<keyword evidence="2 7" id="KW-0813">Transport</keyword>
<dbReference type="GO" id="GO:0055085">
    <property type="term" value="P:transmembrane transport"/>
    <property type="evidence" value="ECO:0007669"/>
    <property type="project" value="InterPro"/>
</dbReference>
<keyword evidence="11" id="KW-1185">Reference proteome</keyword>
<dbReference type="PANTHER" id="PTHR43163:SF7">
    <property type="entry name" value="DIPEPTIDE-TRANSPORT INTEGRAL MEMBRANE PROTEIN ABC TRANSPORTER DPPB-RELATED"/>
    <property type="match status" value="1"/>
</dbReference>
<comment type="subcellular location">
    <subcellularLocation>
        <location evidence="1 7">Cell membrane</location>
        <topology evidence="1 7">Multi-pass membrane protein</topology>
    </subcellularLocation>
</comment>
<feature type="transmembrane region" description="Helical" evidence="7">
    <location>
        <begin position="12"/>
        <end position="33"/>
    </location>
</feature>
<feature type="transmembrane region" description="Helical" evidence="7">
    <location>
        <begin position="249"/>
        <end position="273"/>
    </location>
</feature>
<evidence type="ECO:0000256" key="3">
    <source>
        <dbReference type="ARBA" id="ARBA00022475"/>
    </source>
</evidence>
<evidence type="ECO:0000256" key="7">
    <source>
        <dbReference type="RuleBase" id="RU363032"/>
    </source>
</evidence>
<dbReference type="InterPro" id="IPR035906">
    <property type="entry name" value="MetI-like_sf"/>
</dbReference>
<dbReference type="OrthoDB" id="24153at2"/>
<feature type="transmembrane region" description="Helical" evidence="7">
    <location>
        <begin position="134"/>
        <end position="152"/>
    </location>
</feature>
<dbReference type="EMBL" id="CP001102">
    <property type="protein sequence ID" value="ACE05658.1"/>
    <property type="molecule type" value="Genomic_DNA"/>
</dbReference>
<dbReference type="EMBL" id="CP001102">
    <property type="protein sequence ID" value="ACE05650.1"/>
    <property type="molecule type" value="Genomic_DNA"/>
</dbReference>
<comment type="similarity">
    <text evidence="7">Belongs to the binding-protein-dependent transport system permease family.</text>
</comment>
<dbReference type="PROSITE" id="PS50928">
    <property type="entry name" value="ABC_TM1"/>
    <property type="match status" value="1"/>
</dbReference>
<dbReference type="HOGENOM" id="CLU_036879_1_2_10"/>
<evidence type="ECO:0000256" key="4">
    <source>
        <dbReference type="ARBA" id="ARBA00022692"/>
    </source>
</evidence>
<dbReference type="RefSeq" id="WP_012472415.1">
    <property type="nucleotide sequence ID" value="NC_010830.1"/>
</dbReference>
<dbReference type="eggNOG" id="COG0601">
    <property type="taxonomic scope" value="Bacteria"/>
</dbReference>
<dbReference type="KEGG" id="aas:Aasi_0205"/>
<feature type="domain" description="ABC transmembrane type-1" evidence="8">
    <location>
        <begin position="97"/>
        <end position="299"/>
    </location>
</feature>
<dbReference type="AlphaFoldDB" id="B3ER06"/>
<dbReference type="Pfam" id="PF00528">
    <property type="entry name" value="BPD_transp_1"/>
    <property type="match status" value="1"/>
</dbReference>
<dbReference type="Pfam" id="PF19300">
    <property type="entry name" value="BPD_transp_1_N"/>
    <property type="match status" value="1"/>
</dbReference>
<evidence type="ECO:0000313" key="10">
    <source>
        <dbReference type="EMBL" id="ACE05658.1"/>
    </source>
</evidence>
<evidence type="ECO:0000256" key="2">
    <source>
        <dbReference type="ARBA" id="ARBA00022448"/>
    </source>
</evidence>
<evidence type="ECO:0000256" key="6">
    <source>
        <dbReference type="ARBA" id="ARBA00023136"/>
    </source>
</evidence>
<feature type="transmembrane region" description="Helical" evidence="7">
    <location>
        <begin position="172"/>
        <end position="192"/>
    </location>
</feature>
<dbReference type="CDD" id="cd06261">
    <property type="entry name" value="TM_PBP2"/>
    <property type="match status" value="1"/>
</dbReference>
<dbReference type="InterPro" id="IPR045621">
    <property type="entry name" value="BPD_transp_1_N"/>
</dbReference>
<evidence type="ECO:0000256" key="5">
    <source>
        <dbReference type="ARBA" id="ARBA00022989"/>
    </source>
</evidence>
<keyword evidence="5 7" id="KW-1133">Transmembrane helix</keyword>
<sequence>MGIYNYIIRRLLYVIPILLGVCLLVFLMFNIVAGDPTAVLLGKHATAKQMAELRHELGLDKHWFMQYIDIVKSAFSLDFGRSWASRQQIIPMIKAGTCVSLTLVVPSILITNALAISMALVAAFFRGRALDRGLVLLSIIMMSISGLAYILFSQWFFAYKLGWFEIAGYEHGFPACIPYIALPCFILVLLSVGSDLRFYRTVILDEMYQDYVRTARAKGLPEGLVLFKHVLKNVMIPIITNLITQLPSWLLGTLLVESFFGIPGLGGITINAINNADFPVIKAITILSAIFYVIFNVITDILYTVVDPRIKLS</sequence>
<accession>B3ER06</accession>
<proteinExistence type="inferred from homology"/>
<dbReference type="GO" id="GO:0005886">
    <property type="term" value="C:plasma membrane"/>
    <property type="evidence" value="ECO:0007669"/>
    <property type="project" value="UniProtKB-SubCell"/>
</dbReference>
<keyword evidence="3" id="KW-1003">Cell membrane</keyword>
<dbReference type="SUPFAM" id="SSF161098">
    <property type="entry name" value="MetI-like"/>
    <property type="match status" value="1"/>
</dbReference>
<reference evidence="10 11" key="1">
    <citation type="journal article" date="2010" name="J. Bacteriol.">
        <title>The genome of the amoeba symbiont 'Candidatus Amoebophilus asiaticus' reveals common mechanisms for host cell interaction among amoeba-associated bacteria.</title>
        <authorList>
            <person name="Schmitz-Esser S."/>
            <person name="Tischler P."/>
            <person name="Arnold R."/>
            <person name="Montanaro J."/>
            <person name="Wagner M."/>
            <person name="Rattei T."/>
            <person name="Horn M."/>
        </authorList>
    </citation>
    <scope>NUCLEOTIDE SEQUENCE [LARGE SCALE GENOMIC DNA]</scope>
    <source>
        <strain evidence="10 11">5a2</strain>
    </source>
</reference>
<gene>
    <name evidence="9" type="ordered locus">Aasi_0205</name>
    <name evidence="10" type="ordered locus">Aasi_0214</name>
</gene>
<organism evidence="10 11">
    <name type="scientific">Amoebophilus asiaticus (strain 5a2)</name>
    <dbReference type="NCBI Taxonomy" id="452471"/>
    <lineage>
        <taxon>Bacteria</taxon>
        <taxon>Pseudomonadati</taxon>
        <taxon>Bacteroidota</taxon>
        <taxon>Cytophagia</taxon>
        <taxon>Cytophagales</taxon>
        <taxon>Amoebophilaceae</taxon>
        <taxon>Candidatus Amoebophilus</taxon>
    </lineage>
</organism>
<keyword evidence="4 7" id="KW-0812">Transmembrane</keyword>
<evidence type="ECO:0000259" key="8">
    <source>
        <dbReference type="PROSITE" id="PS50928"/>
    </source>
</evidence>
<keyword evidence="6 7" id="KW-0472">Membrane</keyword>
<feature type="transmembrane region" description="Helical" evidence="7">
    <location>
        <begin position="101"/>
        <end position="125"/>
    </location>
</feature>
<protein>
    <recommendedName>
        <fullName evidence="8">ABC transmembrane type-1 domain-containing protein</fullName>
    </recommendedName>
</protein>
<dbReference type="Gene3D" id="1.10.3720.10">
    <property type="entry name" value="MetI-like"/>
    <property type="match status" value="1"/>
</dbReference>
<dbReference type="Proteomes" id="UP000001227">
    <property type="component" value="Chromosome"/>
</dbReference>
<dbReference type="KEGG" id="aas:Aasi_0214"/>
<feature type="transmembrane region" description="Helical" evidence="7">
    <location>
        <begin position="279"/>
        <end position="306"/>
    </location>
</feature>
<evidence type="ECO:0000313" key="9">
    <source>
        <dbReference type="EMBL" id="ACE05650.1"/>
    </source>
</evidence>